<dbReference type="PROSITE" id="PS51379">
    <property type="entry name" value="4FE4S_FER_2"/>
    <property type="match status" value="1"/>
</dbReference>
<evidence type="ECO:0000256" key="4">
    <source>
        <dbReference type="ARBA" id="ARBA00022982"/>
    </source>
</evidence>
<comment type="cofactor">
    <cofactor evidence="1">
        <name>[3Fe-4S] cluster</name>
        <dbReference type="ChEBI" id="CHEBI:21137"/>
    </cofactor>
</comment>
<evidence type="ECO:0000256" key="7">
    <source>
        <dbReference type="ARBA" id="ARBA00023291"/>
    </source>
</evidence>
<evidence type="ECO:0000313" key="11">
    <source>
        <dbReference type="Proteomes" id="UP000570517"/>
    </source>
</evidence>
<proteinExistence type="predicted"/>
<dbReference type="PANTHER" id="PTHR36923:SF3">
    <property type="entry name" value="FERREDOXIN"/>
    <property type="match status" value="1"/>
</dbReference>
<accession>A0A850PV92</accession>
<protein>
    <recommendedName>
        <fullName evidence="8">Ferredoxin</fullName>
    </recommendedName>
</protein>
<dbReference type="PRINTS" id="PR00352">
    <property type="entry name" value="3FE4SFRDOXIN"/>
</dbReference>
<evidence type="ECO:0000256" key="3">
    <source>
        <dbReference type="ARBA" id="ARBA00022723"/>
    </source>
</evidence>
<dbReference type="GO" id="GO:0009055">
    <property type="term" value="F:electron transfer activity"/>
    <property type="evidence" value="ECO:0007669"/>
    <property type="project" value="UniProtKB-UniRule"/>
</dbReference>
<dbReference type="RefSeq" id="WP_178359790.1">
    <property type="nucleotide sequence ID" value="NZ_JABFYL010000036.1"/>
</dbReference>
<organism evidence="10 11">
    <name type="scientific">Mycolicibacterium hippocampi</name>
    <dbReference type="NCBI Taxonomy" id="659824"/>
    <lineage>
        <taxon>Bacteria</taxon>
        <taxon>Bacillati</taxon>
        <taxon>Actinomycetota</taxon>
        <taxon>Actinomycetes</taxon>
        <taxon>Mycobacteriales</taxon>
        <taxon>Mycobacteriaceae</taxon>
        <taxon>Mycolicibacterium</taxon>
    </lineage>
</organism>
<comment type="caution">
    <text evidence="10">The sequence shown here is derived from an EMBL/GenBank/DDBJ whole genome shotgun (WGS) entry which is preliminary data.</text>
</comment>
<evidence type="ECO:0000256" key="1">
    <source>
        <dbReference type="ARBA" id="ARBA00001927"/>
    </source>
</evidence>
<evidence type="ECO:0000259" key="9">
    <source>
        <dbReference type="PROSITE" id="PS51379"/>
    </source>
</evidence>
<keyword evidence="4 8" id="KW-0249">Electron transport</keyword>
<dbReference type="EMBL" id="JABFYL010000036">
    <property type="protein sequence ID" value="NVN51466.1"/>
    <property type="molecule type" value="Genomic_DNA"/>
</dbReference>
<dbReference type="InterPro" id="IPR001080">
    <property type="entry name" value="3Fe4S_ferredoxin"/>
</dbReference>
<dbReference type="AlphaFoldDB" id="A0A850PV92"/>
<keyword evidence="11" id="KW-1185">Reference proteome</keyword>
<keyword evidence="7" id="KW-0003">3Fe-4S</keyword>
<keyword evidence="6 8" id="KW-0411">Iron-sulfur</keyword>
<dbReference type="GO" id="GO:0051538">
    <property type="term" value="F:3 iron, 4 sulfur cluster binding"/>
    <property type="evidence" value="ECO:0007669"/>
    <property type="project" value="UniProtKB-KW"/>
</dbReference>
<dbReference type="InterPro" id="IPR051269">
    <property type="entry name" value="Fe-S_cluster_ET"/>
</dbReference>
<dbReference type="GO" id="GO:0005506">
    <property type="term" value="F:iron ion binding"/>
    <property type="evidence" value="ECO:0007669"/>
    <property type="project" value="UniProtKB-UniRule"/>
</dbReference>
<keyword evidence="2 8" id="KW-0813">Transport</keyword>
<dbReference type="Proteomes" id="UP000570517">
    <property type="component" value="Unassembled WGS sequence"/>
</dbReference>
<name>A0A850PV92_9MYCO</name>
<dbReference type="Gene3D" id="3.30.70.20">
    <property type="match status" value="1"/>
</dbReference>
<comment type="function">
    <text evidence="8">Ferredoxins are iron-sulfur proteins that transfer electrons in a wide variety of metabolic reactions.</text>
</comment>
<sequence length="67" mass="7034">MRVTVDQDRCEGHGLCTQSAPAVFSFDDDGDLVNEFAGTDVPETLIGPAREAVDVCPVAALRITGSP</sequence>
<evidence type="ECO:0000256" key="8">
    <source>
        <dbReference type="RuleBase" id="RU368020"/>
    </source>
</evidence>
<keyword evidence="3 8" id="KW-0479">Metal-binding</keyword>
<feature type="domain" description="4Fe-4S ferredoxin-type" evidence="9">
    <location>
        <begin position="1"/>
        <end position="29"/>
    </location>
</feature>
<dbReference type="SUPFAM" id="SSF54862">
    <property type="entry name" value="4Fe-4S ferredoxins"/>
    <property type="match status" value="1"/>
</dbReference>
<evidence type="ECO:0000256" key="5">
    <source>
        <dbReference type="ARBA" id="ARBA00023004"/>
    </source>
</evidence>
<dbReference type="PANTHER" id="PTHR36923">
    <property type="entry name" value="FERREDOXIN"/>
    <property type="match status" value="1"/>
</dbReference>
<keyword evidence="5 8" id="KW-0408">Iron</keyword>
<gene>
    <name evidence="10" type="ORF">HLY00_2623</name>
</gene>
<evidence type="ECO:0000256" key="2">
    <source>
        <dbReference type="ARBA" id="ARBA00022448"/>
    </source>
</evidence>
<evidence type="ECO:0000256" key="6">
    <source>
        <dbReference type="ARBA" id="ARBA00023014"/>
    </source>
</evidence>
<dbReference type="Pfam" id="PF13459">
    <property type="entry name" value="Fer4_15"/>
    <property type="match status" value="1"/>
</dbReference>
<reference evidence="10 11" key="1">
    <citation type="submission" date="2020-05" db="EMBL/GenBank/DDBJ databases">
        <title>Draft genome sequence of Mycobacterium hippocampi DL, isolated from European seabass, Dicentrarchus labrax, reared in fish farms.</title>
        <authorList>
            <person name="Stathopoulou P."/>
            <person name="Asimakis E."/>
            <person name="Tzokas K."/>
            <person name="Batargias C."/>
            <person name="Tsiamis G."/>
        </authorList>
    </citation>
    <scope>NUCLEOTIDE SEQUENCE [LARGE SCALE GENOMIC DNA]</scope>
    <source>
        <strain evidence="10 11">DL</strain>
    </source>
</reference>
<dbReference type="InterPro" id="IPR017896">
    <property type="entry name" value="4Fe4S_Fe-S-bd"/>
</dbReference>
<evidence type="ECO:0000313" key="10">
    <source>
        <dbReference type="EMBL" id="NVN51466.1"/>
    </source>
</evidence>